<evidence type="ECO:0000256" key="1">
    <source>
        <dbReference type="ARBA" id="ARBA00001968"/>
    </source>
</evidence>
<dbReference type="Pfam" id="PF13359">
    <property type="entry name" value="DDE_Tnp_4"/>
    <property type="match status" value="1"/>
</dbReference>
<reference evidence="5" key="1">
    <citation type="submission" date="2010-06" db="EMBL/GenBank/DDBJ databases">
        <authorList>
            <person name="Jiang H."/>
            <person name="Abraham K."/>
            <person name="Ali S."/>
            <person name="Alsbrooks S.L."/>
            <person name="Anim B.N."/>
            <person name="Anosike U.S."/>
            <person name="Attaway T."/>
            <person name="Bandaranaike D.P."/>
            <person name="Battles P.K."/>
            <person name="Bell S.N."/>
            <person name="Bell A.V."/>
            <person name="Beltran B."/>
            <person name="Bickham C."/>
            <person name="Bustamante Y."/>
            <person name="Caleb T."/>
            <person name="Canada A."/>
            <person name="Cardenas V."/>
            <person name="Carter K."/>
            <person name="Chacko J."/>
            <person name="Chandrabose M.N."/>
            <person name="Chavez D."/>
            <person name="Chavez A."/>
            <person name="Chen L."/>
            <person name="Chu H.-S."/>
            <person name="Claassen K.J."/>
            <person name="Cockrell R."/>
            <person name="Collins M."/>
            <person name="Cooper J.A."/>
            <person name="Cree A."/>
            <person name="Curry S.M."/>
            <person name="Da Y."/>
            <person name="Dao M.D."/>
            <person name="Das B."/>
            <person name="Davila M.-L."/>
            <person name="Davy-Carroll L."/>
            <person name="Denson S."/>
            <person name="Dinh H."/>
            <person name="Ebong V.E."/>
            <person name="Edwards J.R."/>
            <person name="Egan A."/>
            <person name="El-Daye J."/>
            <person name="Escobedo L."/>
            <person name="Fernandez S."/>
            <person name="Fernando P.R."/>
            <person name="Flagg N."/>
            <person name="Forbes L.D."/>
            <person name="Fowler R.G."/>
            <person name="Fu Q."/>
            <person name="Gabisi R.A."/>
            <person name="Ganer J."/>
            <person name="Garbino Pronczuk A."/>
            <person name="Garcia R.M."/>
            <person name="Garner T."/>
            <person name="Garrett T.E."/>
            <person name="Gonzalez D.A."/>
            <person name="Hamid H."/>
            <person name="Hawkins E.S."/>
            <person name="Hirani K."/>
            <person name="Hogues M.E."/>
            <person name="Hollins B."/>
            <person name="Hsiao C.-H."/>
            <person name="Jabil R."/>
            <person name="James M.L."/>
            <person name="Jhangiani S.N."/>
            <person name="Johnson B."/>
            <person name="Johnson Q."/>
            <person name="Joshi V."/>
            <person name="Kalu J.B."/>
            <person name="Kam C."/>
            <person name="Kashfia A."/>
            <person name="Keebler J."/>
            <person name="Kisamo H."/>
            <person name="Kovar C.L."/>
            <person name="Lago L.A."/>
            <person name="Lai C.-Y."/>
            <person name="Laidlaw J."/>
            <person name="Lara F."/>
            <person name="Le T.-K."/>
            <person name="Lee S.L."/>
            <person name="Legall F.H."/>
            <person name="Lemon S.J."/>
            <person name="Lewis L.R."/>
            <person name="Li B."/>
            <person name="Liu Y."/>
            <person name="Liu Y.-S."/>
            <person name="Lopez J."/>
            <person name="Lozado R.J."/>
            <person name="Lu J."/>
            <person name="Madu R.C."/>
            <person name="Maheshwari M."/>
            <person name="Maheshwari R."/>
            <person name="Malloy K."/>
            <person name="Martinez E."/>
            <person name="Mathew T."/>
            <person name="Mercado I.C."/>
            <person name="Mercado C."/>
            <person name="Meyer B."/>
            <person name="Montgomery K."/>
            <person name="Morgan M.B."/>
            <person name="Munidasa M."/>
            <person name="Nazareth L.V."/>
            <person name="Nelson J."/>
            <person name="Ng B.M."/>
            <person name="Nguyen N.B."/>
            <person name="Nguyen P.Q."/>
            <person name="Nguyen T."/>
            <person name="Obregon M."/>
            <person name="Okwuonu G.O."/>
            <person name="Onwere C.G."/>
            <person name="Orozco G."/>
            <person name="Parra A."/>
            <person name="Patel S."/>
            <person name="Patil S."/>
            <person name="Perez A."/>
            <person name="Perez Y."/>
            <person name="Pham C."/>
            <person name="Primus E.L."/>
            <person name="Pu L.-L."/>
            <person name="Puazo M."/>
            <person name="Qin X."/>
            <person name="Quiroz J.B."/>
            <person name="Reese J."/>
            <person name="Richards S."/>
            <person name="Rives C.M."/>
            <person name="Robberts R."/>
            <person name="Ruiz S.J."/>
            <person name="Ruiz M.J."/>
            <person name="Santibanez J."/>
            <person name="Schneider B.W."/>
            <person name="Sisson I."/>
            <person name="Smith M."/>
            <person name="Sodergren E."/>
            <person name="Song X.-Z."/>
            <person name="Song B.B."/>
            <person name="Summersgill H."/>
            <person name="Thelus R."/>
            <person name="Thornton R.D."/>
            <person name="Trejos Z.Y."/>
            <person name="Usmani K."/>
            <person name="Vattathil S."/>
            <person name="Villasana D."/>
            <person name="Walker D.L."/>
            <person name="Wang S."/>
            <person name="Wang K."/>
            <person name="White C.S."/>
            <person name="Williams A.C."/>
            <person name="Williamson J."/>
            <person name="Wilson K."/>
            <person name="Woghiren I.O."/>
            <person name="Woodworth J.R."/>
            <person name="Worley K.C."/>
            <person name="Wright R.A."/>
            <person name="Wu W."/>
            <person name="Young L."/>
            <person name="Zhang L."/>
            <person name="Zhang J."/>
            <person name="Zhu Y."/>
            <person name="Muzny D.M."/>
            <person name="Weinstock G."/>
            <person name="Gibbs R.A."/>
        </authorList>
    </citation>
    <scope>NUCLEOTIDE SEQUENCE [LARGE SCALE GENOMIC DNA]</scope>
    <source>
        <strain evidence="5">LSR1</strain>
    </source>
</reference>
<keyword evidence="5" id="KW-1185">Reference proteome</keyword>
<evidence type="ECO:0000313" key="5">
    <source>
        <dbReference type="Proteomes" id="UP000007819"/>
    </source>
</evidence>
<evidence type="ECO:0000259" key="3">
    <source>
        <dbReference type="Pfam" id="PF13359"/>
    </source>
</evidence>
<proteinExistence type="predicted"/>
<dbReference type="GeneID" id="115034802"/>
<dbReference type="KEGG" id="api:115034802"/>
<accession>A0A8R2NVW0</accession>
<protein>
    <recommendedName>
        <fullName evidence="3">DDE Tnp4 domain-containing protein</fullName>
    </recommendedName>
</protein>
<sequence>MKASCMPELTKKDWIEVAEIYKKKANFPHCLGPIDGKHIRIRKPSNTGSEYFNYKNYFSIVLMAVVDANYKFLVVDIGAYGKGSDSLVFQDSHFGQRLQRDELDLPQASIIDGYNEPVFPYVFLLRRHIPTGALLVVQRRRLVGKNKSKEHSEVYREYPSATIDHYYVNQLRERFDFAVLQQKADILLREVAAAGYHRENVNQ</sequence>
<dbReference type="RefSeq" id="XP_029348121.1">
    <property type="nucleotide sequence ID" value="XM_029492261.1"/>
</dbReference>
<keyword evidence="2" id="KW-0479">Metal-binding</keyword>
<dbReference type="Proteomes" id="UP000007819">
    <property type="component" value="Unassembled WGS sequence"/>
</dbReference>
<dbReference type="EnsemblMetazoa" id="XM_029492261.1">
    <property type="protein sequence ID" value="XP_029348121.1"/>
    <property type="gene ID" value="LOC115034802"/>
</dbReference>
<dbReference type="GO" id="GO:0046872">
    <property type="term" value="F:metal ion binding"/>
    <property type="evidence" value="ECO:0007669"/>
    <property type="project" value="UniProtKB-KW"/>
</dbReference>
<evidence type="ECO:0000313" key="4">
    <source>
        <dbReference type="EnsemblMetazoa" id="XP_029348121.1"/>
    </source>
</evidence>
<comment type="cofactor">
    <cofactor evidence="1">
        <name>a divalent metal cation</name>
        <dbReference type="ChEBI" id="CHEBI:60240"/>
    </cofactor>
</comment>
<reference evidence="4" key="2">
    <citation type="submission" date="2022-06" db="UniProtKB">
        <authorList>
            <consortium name="EnsemblMetazoa"/>
        </authorList>
    </citation>
    <scope>IDENTIFICATION</scope>
</reference>
<feature type="domain" description="DDE Tnp4" evidence="3">
    <location>
        <begin position="34"/>
        <end position="100"/>
    </location>
</feature>
<dbReference type="InterPro" id="IPR027806">
    <property type="entry name" value="HARBI1_dom"/>
</dbReference>
<dbReference type="OrthoDB" id="2668416at2759"/>
<name>A0A8R2NVW0_ACYPI</name>
<dbReference type="AlphaFoldDB" id="A0A8R2NVW0"/>
<evidence type="ECO:0000256" key="2">
    <source>
        <dbReference type="ARBA" id="ARBA00022723"/>
    </source>
</evidence>
<organism evidence="4 5">
    <name type="scientific">Acyrthosiphon pisum</name>
    <name type="common">Pea aphid</name>
    <dbReference type="NCBI Taxonomy" id="7029"/>
    <lineage>
        <taxon>Eukaryota</taxon>
        <taxon>Metazoa</taxon>
        <taxon>Ecdysozoa</taxon>
        <taxon>Arthropoda</taxon>
        <taxon>Hexapoda</taxon>
        <taxon>Insecta</taxon>
        <taxon>Pterygota</taxon>
        <taxon>Neoptera</taxon>
        <taxon>Paraneoptera</taxon>
        <taxon>Hemiptera</taxon>
        <taxon>Sternorrhyncha</taxon>
        <taxon>Aphidomorpha</taxon>
        <taxon>Aphidoidea</taxon>
        <taxon>Aphididae</taxon>
        <taxon>Macrosiphini</taxon>
        <taxon>Acyrthosiphon</taxon>
    </lineage>
</organism>